<evidence type="ECO:0000256" key="2">
    <source>
        <dbReference type="ARBA" id="ARBA00022692"/>
    </source>
</evidence>
<evidence type="ECO:0000256" key="4">
    <source>
        <dbReference type="ARBA" id="ARBA00023136"/>
    </source>
</evidence>
<evidence type="ECO:0000256" key="7">
    <source>
        <dbReference type="SAM" id="Phobius"/>
    </source>
</evidence>
<evidence type="ECO:0000313" key="10">
    <source>
        <dbReference type="Proteomes" id="UP000799444"/>
    </source>
</evidence>
<dbReference type="InterPro" id="IPR049326">
    <property type="entry name" value="Rhodopsin_dom_fungi"/>
</dbReference>
<feature type="compositionally biased region" description="Low complexity" evidence="6">
    <location>
        <begin position="249"/>
        <end position="263"/>
    </location>
</feature>
<comment type="subcellular location">
    <subcellularLocation>
        <location evidence="1">Membrane</location>
        <topology evidence="1">Multi-pass membrane protein</topology>
    </subcellularLocation>
</comment>
<comment type="caution">
    <text evidence="9">The sequence shown here is derived from an EMBL/GenBank/DDBJ whole genome shotgun (WGS) entry which is preliminary data.</text>
</comment>
<name>A0A9P4UVB7_9PLEO</name>
<dbReference type="AlphaFoldDB" id="A0A9P4UVB7"/>
<evidence type="ECO:0000256" key="1">
    <source>
        <dbReference type="ARBA" id="ARBA00004141"/>
    </source>
</evidence>
<evidence type="ECO:0000256" key="6">
    <source>
        <dbReference type="SAM" id="MobiDB-lite"/>
    </source>
</evidence>
<evidence type="ECO:0000313" key="9">
    <source>
        <dbReference type="EMBL" id="KAF2728069.1"/>
    </source>
</evidence>
<evidence type="ECO:0000256" key="3">
    <source>
        <dbReference type="ARBA" id="ARBA00022989"/>
    </source>
</evidence>
<dbReference type="PANTHER" id="PTHR33048">
    <property type="entry name" value="PTH11-LIKE INTEGRAL MEMBRANE PROTEIN (AFU_ORTHOLOGUE AFUA_5G11245)"/>
    <property type="match status" value="1"/>
</dbReference>
<keyword evidence="10" id="KW-1185">Reference proteome</keyword>
<protein>
    <recommendedName>
        <fullName evidence="8">Rhodopsin domain-containing protein</fullName>
    </recommendedName>
</protein>
<sequence length="338" mass="38042">MVKWGSGVHQWQITLGQLFNQLYWANAGEVIYSPAIFLVKMAILTQYLRLFAPSRSLNRIMWYGAWATIISSFIFYVIQMFWTLLYCKPRRMIWDKLTPGGKCQDHTPIVFSQGMFSIVSDVVILLLPTSSLWKLRVPMARKVVITILFATGLLAIAAAGMRIFFTAKIKPVISKADVSYYGLFIGLWTEAEIALGFIVACALSVPRLIQAKRNNLNRAVSYVVTPIRSATGTLHSRSRSWSHSRNRSSSKGSKSSNSRTSQRNIEDGVEPKILHGVMDSKAPEMSVADIGAISSESSSIYSKGESLNILPEIKQLERIDEEMLIMRNFDFDFESGRH</sequence>
<organism evidence="9 10">
    <name type="scientific">Polyplosphaeria fusca</name>
    <dbReference type="NCBI Taxonomy" id="682080"/>
    <lineage>
        <taxon>Eukaryota</taxon>
        <taxon>Fungi</taxon>
        <taxon>Dikarya</taxon>
        <taxon>Ascomycota</taxon>
        <taxon>Pezizomycotina</taxon>
        <taxon>Dothideomycetes</taxon>
        <taxon>Pleosporomycetidae</taxon>
        <taxon>Pleosporales</taxon>
        <taxon>Tetraplosphaeriaceae</taxon>
        <taxon>Polyplosphaeria</taxon>
    </lineage>
</organism>
<evidence type="ECO:0000259" key="8">
    <source>
        <dbReference type="Pfam" id="PF20684"/>
    </source>
</evidence>
<keyword evidence="4 7" id="KW-0472">Membrane</keyword>
<dbReference type="GO" id="GO:0016020">
    <property type="term" value="C:membrane"/>
    <property type="evidence" value="ECO:0007669"/>
    <property type="project" value="UniProtKB-SubCell"/>
</dbReference>
<dbReference type="OrthoDB" id="4682787at2759"/>
<feature type="compositionally biased region" description="Basic residues" evidence="6">
    <location>
        <begin position="236"/>
        <end position="248"/>
    </location>
</feature>
<feature type="domain" description="Rhodopsin" evidence="8">
    <location>
        <begin position="2"/>
        <end position="209"/>
    </location>
</feature>
<dbReference type="EMBL" id="ML996297">
    <property type="protein sequence ID" value="KAF2728069.1"/>
    <property type="molecule type" value="Genomic_DNA"/>
</dbReference>
<dbReference type="InterPro" id="IPR052337">
    <property type="entry name" value="SAT4-like"/>
</dbReference>
<proteinExistence type="inferred from homology"/>
<feature type="transmembrane region" description="Helical" evidence="7">
    <location>
        <begin position="30"/>
        <end position="48"/>
    </location>
</feature>
<feature type="transmembrane region" description="Helical" evidence="7">
    <location>
        <begin position="145"/>
        <end position="165"/>
    </location>
</feature>
<comment type="similarity">
    <text evidence="5">Belongs to the SAT4 family.</text>
</comment>
<feature type="transmembrane region" description="Helical" evidence="7">
    <location>
        <begin position="60"/>
        <end position="82"/>
    </location>
</feature>
<dbReference type="Proteomes" id="UP000799444">
    <property type="component" value="Unassembled WGS sequence"/>
</dbReference>
<gene>
    <name evidence="9" type="ORF">EJ04DRAFT_504678</name>
</gene>
<dbReference type="PANTHER" id="PTHR33048:SF146">
    <property type="entry name" value="INTEGRAL MEMBRANE PROTEIN"/>
    <property type="match status" value="1"/>
</dbReference>
<accession>A0A9P4UVB7</accession>
<reference evidence="9" key="1">
    <citation type="journal article" date="2020" name="Stud. Mycol.">
        <title>101 Dothideomycetes genomes: a test case for predicting lifestyles and emergence of pathogens.</title>
        <authorList>
            <person name="Haridas S."/>
            <person name="Albert R."/>
            <person name="Binder M."/>
            <person name="Bloem J."/>
            <person name="Labutti K."/>
            <person name="Salamov A."/>
            <person name="Andreopoulos B."/>
            <person name="Baker S."/>
            <person name="Barry K."/>
            <person name="Bills G."/>
            <person name="Bluhm B."/>
            <person name="Cannon C."/>
            <person name="Castanera R."/>
            <person name="Culley D."/>
            <person name="Daum C."/>
            <person name="Ezra D."/>
            <person name="Gonzalez J."/>
            <person name="Henrissat B."/>
            <person name="Kuo A."/>
            <person name="Liang C."/>
            <person name="Lipzen A."/>
            <person name="Lutzoni F."/>
            <person name="Magnuson J."/>
            <person name="Mondo S."/>
            <person name="Nolan M."/>
            <person name="Ohm R."/>
            <person name="Pangilinan J."/>
            <person name="Park H.-J."/>
            <person name="Ramirez L."/>
            <person name="Alfaro M."/>
            <person name="Sun H."/>
            <person name="Tritt A."/>
            <person name="Yoshinaga Y."/>
            <person name="Zwiers L.-H."/>
            <person name="Turgeon B."/>
            <person name="Goodwin S."/>
            <person name="Spatafora J."/>
            <person name="Crous P."/>
            <person name="Grigoriev I."/>
        </authorList>
    </citation>
    <scope>NUCLEOTIDE SEQUENCE</scope>
    <source>
        <strain evidence="9">CBS 125425</strain>
    </source>
</reference>
<keyword evidence="2 7" id="KW-0812">Transmembrane</keyword>
<feature type="region of interest" description="Disordered" evidence="6">
    <location>
        <begin position="235"/>
        <end position="270"/>
    </location>
</feature>
<evidence type="ECO:0000256" key="5">
    <source>
        <dbReference type="ARBA" id="ARBA00038359"/>
    </source>
</evidence>
<keyword evidence="3 7" id="KW-1133">Transmembrane helix</keyword>
<dbReference type="Pfam" id="PF20684">
    <property type="entry name" value="Fung_rhodopsin"/>
    <property type="match status" value="1"/>
</dbReference>
<feature type="transmembrane region" description="Helical" evidence="7">
    <location>
        <begin position="185"/>
        <end position="205"/>
    </location>
</feature>